<dbReference type="GO" id="GO:0008270">
    <property type="term" value="F:zinc ion binding"/>
    <property type="evidence" value="ECO:0007669"/>
    <property type="project" value="InterPro"/>
</dbReference>
<dbReference type="InterPro" id="IPR046848">
    <property type="entry name" value="E_motif"/>
</dbReference>
<dbReference type="Pfam" id="PF01535">
    <property type="entry name" value="PPR"/>
    <property type="match status" value="6"/>
</dbReference>
<gene>
    <name evidence="5" type="ORF">Cni_G21716</name>
</gene>
<organism evidence="5 6">
    <name type="scientific">Canna indica</name>
    <name type="common">Indian-shot</name>
    <dbReference type="NCBI Taxonomy" id="4628"/>
    <lineage>
        <taxon>Eukaryota</taxon>
        <taxon>Viridiplantae</taxon>
        <taxon>Streptophyta</taxon>
        <taxon>Embryophyta</taxon>
        <taxon>Tracheophyta</taxon>
        <taxon>Spermatophyta</taxon>
        <taxon>Magnoliopsida</taxon>
        <taxon>Liliopsida</taxon>
        <taxon>Zingiberales</taxon>
        <taxon>Cannaceae</taxon>
        <taxon>Canna</taxon>
    </lineage>
</organism>
<evidence type="ECO:0000256" key="1">
    <source>
        <dbReference type="ARBA" id="ARBA00006643"/>
    </source>
</evidence>
<dbReference type="InterPro" id="IPR046960">
    <property type="entry name" value="PPR_At4g14850-like_plant"/>
</dbReference>
<sequence length="667" mass="72988">MLLSDGIPTSTTAAAAAVRGGGGGRGRGGGVLSVEFVPYYRSILRSCARGNATPSVAYSLHGAAVKSGLLLLLSTPLLHMYAALRPAPASHLLLRAFDDIPGPVRSAPEWTALISALPPSSHSILLFRSMLRAAVRPDAVSLLALLSASARLADPVAGASAHLLFLKLGTPFSVPARNAALHMYAACGRMPDARRLFDEMPQPPTVVAWTALLAGALRWEGLSNGREIFDKMPHKNDVSWTVMVTACIESGLPREALSLLAQMLFRSDDCFLVIRNLNHISLCSLLSACSQAGDLRVGRWIHAHLTKAGAMLDDKDNDLYKVATSLVDMYGKSGRIDVARRVFEMMHSRNVVAWNALLSGLSMHGMGTEVLTLFDRMVVDEAQQPDEITFVNVLSACSRSGLVDQGRKIFYDLQPVYGLVPKLEHYACMVDLLGRAGQLEEAEALVRQMPLQPNVVILGSLLASCGIHGRLELGQHFMNELMQIDSHNTEYHMLLSNMYTSSGSHAKAANLRMAIKKNGIRKSPGLSYIEIDGHVHRFNAGDKSHPRAEEVYAMLDEVVRKLQSVGYIPDAASQVSFVPDCYVENGDEREEREQALLAHSERLAICFGLISTSPGMPLRIFKNLRICSDCHVAIKLISGIYKRVIFIRDRNRFHCFKEGACSCSDYW</sequence>
<evidence type="ECO:0000313" key="5">
    <source>
        <dbReference type="EMBL" id="WOL12947.1"/>
    </source>
</evidence>
<evidence type="ECO:0000256" key="2">
    <source>
        <dbReference type="ARBA" id="ARBA00022737"/>
    </source>
</evidence>
<dbReference type="PANTHER" id="PTHR47926">
    <property type="entry name" value="PENTATRICOPEPTIDE REPEAT-CONTAINING PROTEIN"/>
    <property type="match status" value="1"/>
</dbReference>
<reference evidence="5 6" key="1">
    <citation type="submission" date="2023-10" db="EMBL/GenBank/DDBJ databases">
        <title>Chromosome-scale genome assembly provides insights into flower coloration mechanisms of Canna indica.</title>
        <authorList>
            <person name="Li C."/>
        </authorList>
    </citation>
    <scope>NUCLEOTIDE SEQUENCE [LARGE SCALE GENOMIC DNA]</scope>
    <source>
        <tissue evidence="5">Flower</tissue>
    </source>
</reference>
<name>A0AAQ3KWD7_9LILI</name>
<dbReference type="PROSITE" id="PS51375">
    <property type="entry name" value="PPR"/>
    <property type="match status" value="1"/>
</dbReference>
<dbReference type="EMBL" id="CP136896">
    <property type="protein sequence ID" value="WOL12947.1"/>
    <property type="molecule type" value="Genomic_DNA"/>
</dbReference>
<dbReference type="NCBIfam" id="TIGR00756">
    <property type="entry name" value="PPR"/>
    <property type="match status" value="3"/>
</dbReference>
<dbReference type="Pfam" id="PF20430">
    <property type="entry name" value="Eplus_motif"/>
    <property type="match status" value="1"/>
</dbReference>
<dbReference type="Pfam" id="PF14432">
    <property type="entry name" value="DYW_deaminase"/>
    <property type="match status" value="1"/>
</dbReference>
<dbReference type="GO" id="GO:0003729">
    <property type="term" value="F:mRNA binding"/>
    <property type="evidence" value="ECO:0007669"/>
    <property type="project" value="UniProtKB-ARBA"/>
</dbReference>
<accession>A0AAQ3KWD7</accession>
<dbReference type="AlphaFoldDB" id="A0AAQ3KWD7"/>
<dbReference type="InterPro" id="IPR046849">
    <property type="entry name" value="E2_motif"/>
</dbReference>
<feature type="repeat" description="PPR" evidence="3">
    <location>
        <begin position="350"/>
        <end position="384"/>
    </location>
</feature>
<evidence type="ECO:0000259" key="4">
    <source>
        <dbReference type="Pfam" id="PF14432"/>
    </source>
</evidence>
<proteinExistence type="inferred from homology"/>
<dbReference type="Pfam" id="PF20431">
    <property type="entry name" value="E_motif"/>
    <property type="match status" value="1"/>
</dbReference>
<dbReference type="FunFam" id="1.25.40.10:FF:000690">
    <property type="entry name" value="Pentatricopeptide repeat-containing protein"/>
    <property type="match status" value="1"/>
</dbReference>
<keyword evidence="6" id="KW-1185">Reference proteome</keyword>
<dbReference type="InterPro" id="IPR011990">
    <property type="entry name" value="TPR-like_helical_dom_sf"/>
</dbReference>
<comment type="similarity">
    <text evidence="1">Belongs to the PPR family. PCMP-H subfamily.</text>
</comment>
<feature type="domain" description="DYW" evidence="4">
    <location>
        <begin position="588"/>
        <end position="667"/>
    </location>
</feature>
<dbReference type="Proteomes" id="UP001327560">
    <property type="component" value="Chromosome 7"/>
</dbReference>
<dbReference type="InterPro" id="IPR032867">
    <property type="entry name" value="DYW_dom"/>
</dbReference>
<evidence type="ECO:0000256" key="3">
    <source>
        <dbReference type="PROSITE-ProRule" id="PRU00708"/>
    </source>
</evidence>
<dbReference type="GO" id="GO:0009451">
    <property type="term" value="P:RNA modification"/>
    <property type="evidence" value="ECO:0007669"/>
    <property type="project" value="InterPro"/>
</dbReference>
<dbReference type="InterPro" id="IPR002885">
    <property type="entry name" value="PPR_rpt"/>
</dbReference>
<evidence type="ECO:0000313" key="6">
    <source>
        <dbReference type="Proteomes" id="UP001327560"/>
    </source>
</evidence>
<keyword evidence="2" id="KW-0677">Repeat</keyword>
<dbReference type="PANTHER" id="PTHR47926:SF436">
    <property type="entry name" value="PENTATRICOPEPTIDE REPEAT-CONTAINING PROTEIN ELI1, CHLOROPLASTIC-LIKE ISOFORM X2"/>
    <property type="match status" value="1"/>
</dbReference>
<protein>
    <submittedName>
        <fullName evidence="5">Pentatricopeptide repeat-containing protein</fullName>
    </submittedName>
</protein>
<dbReference type="Gene3D" id="1.25.40.10">
    <property type="entry name" value="Tetratricopeptide repeat domain"/>
    <property type="match status" value="2"/>
</dbReference>